<name>A0A384KGV2_HALVD</name>
<feature type="transmembrane region" description="Helical" evidence="2">
    <location>
        <begin position="121"/>
        <end position="139"/>
    </location>
</feature>
<protein>
    <submittedName>
        <fullName evidence="3">Uncharacterized protein</fullName>
    </submittedName>
</protein>
<proteinExistence type="predicted"/>
<keyword evidence="2" id="KW-1133">Transmembrane helix</keyword>
<accession>A0A384KGV2</accession>
<feature type="region of interest" description="Disordered" evidence="1">
    <location>
        <begin position="69"/>
        <end position="110"/>
    </location>
</feature>
<dbReference type="EMBL" id="AOHU01000102">
    <property type="protein sequence ID" value="ELY25067.1"/>
    <property type="molecule type" value="Genomic_DNA"/>
</dbReference>
<comment type="caution">
    <text evidence="3">The sequence shown here is derived from an EMBL/GenBank/DDBJ whole genome shotgun (WGS) entry which is preliminary data.</text>
</comment>
<dbReference type="AlphaFoldDB" id="A0A384KGV2"/>
<evidence type="ECO:0000313" key="3">
    <source>
        <dbReference type="EMBL" id="ELY25067.1"/>
    </source>
</evidence>
<evidence type="ECO:0000313" key="4">
    <source>
        <dbReference type="Proteomes" id="UP000011532"/>
    </source>
</evidence>
<gene>
    <name evidence="3" type="ORF">C498_16868</name>
</gene>
<sequence>MSGPLGLDWVDNSEEWDPSDPAVLATVREHGGDTFADRIHLLGDGRLRQQVLMDGDPFASTYFDIDSSLASTSESDDGETSVGGGSSPGGSSSPSADTDDSTENAPGVGWLLDGDGSRRNFIALGVAAAVAIGAVVFGGG</sequence>
<evidence type="ECO:0000256" key="1">
    <source>
        <dbReference type="SAM" id="MobiDB-lite"/>
    </source>
</evidence>
<reference evidence="3 4" key="2">
    <citation type="journal article" date="2014" name="PLoS Genet.">
        <title>Phylogenetically driven sequencing of extremely halophilic archaea reveals strategies for static and dynamic osmo-response.</title>
        <authorList>
            <person name="Becker E.A."/>
            <person name="Seitzer P.M."/>
            <person name="Tritt A."/>
            <person name="Larsen D."/>
            <person name="Krusor M."/>
            <person name="Yao A.I."/>
            <person name="Wu D."/>
            <person name="Madern D."/>
            <person name="Eisen J.A."/>
            <person name="Darling A.E."/>
            <person name="Facciotti M.T."/>
        </authorList>
    </citation>
    <scope>NUCLEOTIDE SEQUENCE [LARGE SCALE GENOMIC DNA]</scope>
    <source>
        <strain evidence="4">ATCC 29605 / DSM 3757 / JCM 8879 / NBRC 14742 / NCIMB 2012 / VKM B-1768 / DS2</strain>
    </source>
</reference>
<organism evidence="3 4">
    <name type="scientific">Haloferax volcanii (strain ATCC 29605 / DSM 3757 / JCM 8879 / NBRC 14742 / NCIMB 2012 / VKM B-1768 / DS2)</name>
    <name type="common">Halobacterium volcanii</name>
    <dbReference type="NCBI Taxonomy" id="309800"/>
    <lineage>
        <taxon>Archaea</taxon>
        <taxon>Methanobacteriati</taxon>
        <taxon>Methanobacteriota</taxon>
        <taxon>Stenosarchaea group</taxon>
        <taxon>Halobacteria</taxon>
        <taxon>Halobacteriales</taxon>
        <taxon>Haloferacaceae</taxon>
        <taxon>Haloferax</taxon>
    </lineage>
</organism>
<keyword evidence="2" id="KW-0472">Membrane</keyword>
<dbReference type="Proteomes" id="UP000011532">
    <property type="component" value="Unassembled WGS sequence"/>
</dbReference>
<keyword evidence="2" id="KW-0812">Transmembrane</keyword>
<dbReference type="RefSeq" id="WP_004044557.1">
    <property type="nucleotide sequence ID" value="NC_013967.1"/>
</dbReference>
<evidence type="ECO:0000256" key="2">
    <source>
        <dbReference type="SAM" id="Phobius"/>
    </source>
</evidence>
<dbReference type="GeneID" id="8926300"/>
<reference evidence="4" key="1">
    <citation type="submission" date="2012-11" db="EMBL/GenBank/DDBJ databases">
        <authorList>
            <person name="Becker E.A."/>
            <person name="Seitzer P."/>
            <person name="Tritt A."/>
            <person name="Larsen D."/>
            <person name="Yao A."/>
            <person name="Wu D."/>
            <person name="Darling A."/>
            <person name="Eisen J.A."/>
            <person name="Facciotti M.T."/>
        </authorList>
    </citation>
    <scope>NUCLEOTIDE SEQUENCE [LARGE SCALE GENOMIC DNA]</scope>
    <source>
        <strain evidence="4">ATCC 29605 / DSM 3757 / JCM 8879 / NBRC 14742 / NCIMB 2012 / VKM B-1768 / DS2</strain>
    </source>
</reference>